<dbReference type="AlphaFoldDB" id="A0A9P1G3W8"/>
<name>A0A9P1G3W8_9DINO</name>
<reference evidence="1" key="1">
    <citation type="submission" date="2022-10" db="EMBL/GenBank/DDBJ databases">
        <authorList>
            <person name="Chen Y."/>
            <person name="Dougan E. K."/>
            <person name="Chan C."/>
            <person name="Rhodes N."/>
            <person name="Thang M."/>
        </authorList>
    </citation>
    <scope>NUCLEOTIDE SEQUENCE</scope>
</reference>
<comment type="caution">
    <text evidence="1">The sequence shown here is derived from an EMBL/GenBank/DDBJ whole genome shotgun (WGS) entry which is preliminary data.</text>
</comment>
<organism evidence="1">
    <name type="scientific">Cladocopium goreaui</name>
    <dbReference type="NCBI Taxonomy" id="2562237"/>
    <lineage>
        <taxon>Eukaryota</taxon>
        <taxon>Sar</taxon>
        <taxon>Alveolata</taxon>
        <taxon>Dinophyceae</taxon>
        <taxon>Suessiales</taxon>
        <taxon>Symbiodiniaceae</taxon>
        <taxon>Cladocopium</taxon>
    </lineage>
</organism>
<protein>
    <submittedName>
        <fullName evidence="1">Uncharacterized protein</fullName>
    </submittedName>
</protein>
<evidence type="ECO:0000313" key="3">
    <source>
        <dbReference type="Proteomes" id="UP001152797"/>
    </source>
</evidence>
<proteinExistence type="predicted"/>
<evidence type="ECO:0000313" key="2">
    <source>
        <dbReference type="EMBL" id="CAL4785928.1"/>
    </source>
</evidence>
<dbReference type="Proteomes" id="UP001152797">
    <property type="component" value="Unassembled WGS sequence"/>
</dbReference>
<accession>A0A9P1G3W8</accession>
<dbReference type="EMBL" id="CAMXCT030002513">
    <property type="protein sequence ID" value="CAL4785928.1"/>
    <property type="molecule type" value="Genomic_DNA"/>
</dbReference>
<dbReference type="EMBL" id="CAMXCT010002513">
    <property type="protein sequence ID" value="CAI3998616.1"/>
    <property type="molecule type" value="Genomic_DNA"/>
</dbReference>
<keyword evidence="3" id="KW-1185">Reference proteome</keyword>
<sequence length="187" mass="20840">MTSALQVAYIFMFIREELSRFMCDPYGYLNAAERQNISQEMAKLRSQHLVVCEDLVVEPINQRHLAPFYVGVAIAEAEKTEEMPSSSVKQYGHLIMSEWNLNSFFGNNPSSVTRCPNKALLLVLPKNGQAVLVTDGCRYLCEDTARTGYLVETQLRGKSVAQAVLLGLRDAYSTLPLSVVQGEDGRS</sequence>
<gene>
    <name evidence="1" type="ORF">C1SCF055_LOCUS24896</name>
</gene>
<dbReference type="EMBL" id="CAMXCT020002513">
    <property type="protein sequence ID" value="CAL1151991.1"/>
    <property type="molecule type" value="Genomic_DNA"/>
</dbReference>
<evidence type="ECO:0000313" key="1">
    <source>
        <dbReference type="EMBL" id="CAI3998616.1"/>
    </source>
</evidence>
<dbReference type="OrthoDB" id="433778at2759"/>
<reference evidence="2 3" key="2">
    <citation type="submission" date="2024-05" db="EMBL/GenBank/DDBJ databases">
        <authorList>
            <person name="Chen Y."/>
            <person name="Shah S."/>
            <person name="Dougan E. K."/>
            <person name="Thang M."/>
            <person name="Chan C."/>
        </authorList>
    </citation>
    <scope>NUCLEOTIDE SEQUENCE [LARGE SCALE GENOMIC DNA]</scope>
</reference>